<dbReference type="InterPro" id="IPR001544">
    <property type="entry name" value="Aminotrans_IV"/>
</dbReference>
<dbReference type="SUPFAM" id="SSF56752">
    <property type="entry name" value="D-aminoacid aminotransferase-like PLP-dependent enzymes"/>
    <property type="match status" value="1"/>
</dbReference>
<dbReference type="Gene3D" id="3.20.10.10">
    <property type="entry name" value="D-amino Acid Aminotransferase, subunit A, domain 2"/>
    <property type="match status" value="1"/>
</dbReference>
<dbReference type="RefSeq" id="XP_008874602.1">
    <property type="nucleotide sequence ID" value="XM_008876380.1"/>
</dbReference>
<dbReference type="AlphaFoldDB" id="A0A024TRQ5"/>
<sequence length="284" mass="31285">MNPPPMTPREFLTSAQWACGGEYTCMRVTGDHIDLWEFHCCRLGVPVDAVERLRQQVVDAVRSQAEVAASWMVTVLRADDKFLVHVYKMPSLRLDGTGSVAPIDVLVYGAPRSNAHIKHVQWIHDRSPIEQHARAVAASVGRTEPFGEVILHCHTTYTSAEGVSIPRTELLEGLITNFFVWRQGTLHTGGNDDAILHGSTRHLVLLACKSLSIPVLFTPPCLEDAAHWDAAFVSSVVKVVVPVRAIYESNGEMARLLPSPPPILDTLRAAVRRLSDVEANPPPQ</sequence>
<dbReference type="OrthoDB" id="59470at2759"/>
<dbReference type="InterPro" id="IPR036038">
    <property type="entry name" value="Aminotransferase-like"/>
</dbReference>
<dbReference type="VEuPathDB" id="FungiDB:H310_10116"/>
<dbReference type="PANTHER" id="PTHR47703:SF2">
    <property type="entry name" value="D-AMINOACID AMINOTRANSFERASE-LIKE PLP-DEPENDENT ENZYMES SUPERFAMILY PROTEIN"/>
    <property type="match status" value="1"/>
</dbReference>
<dbReference type="Pfam" id="PF01063">
    <property type="entry name" value="Aminotran_4"/>
    <property type="match status" value="1"/>
</dbReference>
<name>A0A024TRQ5_9STRA</name>
<dbReference type="GeneID" id="20087166"/>
<dbReference type="eggNOG" id="ENOG502SAEW">
    <property type="taxonomic scope" value="Eukaryota"/>
</dbReference>
<dbReference type="InterPro" id="IPR043132">
    <property type="entry name" value="BCAT-like_C"/>
</dbReference>
<gene>
    <name evidence="1" type="ORF">H310_10116</name>
</gene>
<protein>
    <submittedName>
        <fullName evidence="1">Uncharacterized protein</fullName>
    </submittedName>
</protein>
<accession>A0A024TRQ5</accession>
<dbReference type="PANTHER" id="PTHR47703">
    <property type="entry name" value="D-AMINOACID AMINOTRANSFERASE-LIKE PLP-DEPENDENT ENZYMES SUPERFAMILY PROTEIN"/>
    <property type="match status" value="1"/>
</dbReference>
<organism evidence="1">
    <name type="scientific">Aphanomyces invadans</name>
    <dbReference type="NCBI Taxonomy" id="157072"/>
    <lineage>
        <taxon>Eukaryota</taxon>
        <taxon>Sar</taxon>
        <taxon>Stramenopiles</taxon>
        <taxon>Oomycota</taxon>
        <taxon>Saprolegniomycetes</taxon>
        <taxon>Saprolegniales</taxon>
        <taxon>Verrucalvaceae</taxon>
        <taxon>Aphanomyces</taxon>
    </lineage>
</organism>
<dbReference type="EMBL" id="KI913975">
    <property type="protein sequence ID" value="ETV96825.1"/>
    <property type="molecule type" value="Genomic_DNA"/>
</dbReference>
<dbReference type="GO" id="GO:0003824">
    <property type="term" value="F:catalytic activity"/>
    <property type="evidence" value="ECO:0007669"/>
    <property type="project" value="InterPro"/>
</dbReference>
<reference evidence="1" key="1">
    <citation type="submission" date="2013-12" db="EMBL/GenBank/DDBJ databases">
        <title>The Genome Sequence of Aphanomyces invadans NJM9701.</title>
        <authorList>
            <consortium name="The Broad Institute Genomics Platform"/>
            <person name="Russ C."/>
            <person name="Tyler B."/>
            <person name="van West P."/>
            <person name="Dieguez-Uribeondo J."/>
            <person name="Young S.K."/>
            <person name="Zeng Q."/>
            <person name="Gargeya S."/>
            <person name="Fitzgerald M."/>
            <person name="Abouelleil A."/>
            <person name="Alvarado L."/>
            <person name="Chapman S.B."/>
            <person name="Gainer-Dewar J."/>
            <person name="Goldberg J."/>
            <person name="Griggs A."/>
            <person name="Gujja S."/>
            <person name="Hansen M."/>
            <person name="Howarth C."/>
            <person name="Imamovic A."/>
            <person name="Ireland A."/>
            <person name="Larimer J."/>
            <person name="McCowan C."/>
            <person name="Murphy C."/>
            <person name="Pearson M."/>
            <person name="Poon T.W."/>
            <person name="Priest M."/>
            <person name="Roberts A."/>
            <person name="Saif S."/>
            <person name="Shea T."/>
            <person name="Sykes S."/>
            <person name="Wortman J."/>
            <person name="Nusbaum C."/>
            <person name="Birren B."/>
        </authorList>
    </citation>
    <scope>NUCLEOTIDE SEQUENCE [LARGE SCALE GENOMIC DNA]</scope>
    <source>
        <strain evidence="1">NJM9701</strain>
    </source>
</reference>
<proteinExistence type="predicted"/>
<evidence type="ECO:0000313" key="1">
    <source>
        <dbReference type="EMBL" id="ETV96825.1"/>
    </source>
</evidence>